<dbReference type="EMBL" id="LAZR01042992">
    <property type="protein sequence ID" value="KKL08161.1"/>
    <property type="molecule type" value="Genomic_DNA"/>
</dbReference>
<evidence type="ECO:0000313" key="3">
    <source>
        <dbReference type="EMBL" id="KKL08161.1"/>
    </source>
</evidence>
<reference evidence="3" key="1">
    <citation type="journal article" date="2015" name="Nature">
        <title>Complex archaea that bridge the gap between prokaryotes and eukaryotes.</title>
        <authorList>
            <person name="Spang A."/>
            <person name="Saw J.H."/>
            <person name="Jorgensen S.L."/>
            <person name="Zaremba-Niedzwiedzka K."/>
            <person name="Martijn J."/>
            <person name="Lind A.E."/>
            <person name="van Eijk R."/>
            <person name="Schleper C."/>
            <person name="Guy L."/>
            <person name="Ettema T.J."/>
        </authorList>
    </citation>
    <scope>NUCLEOTIDE SEQUENCE</scope>
</reference>
<keyword evidence="2" id="KW-1133">Transmembrane helix</keyword>
<dbReference type="AlphaFoldDB" id="A0A0F9CR67"/>
<keyword evidence="2" id="KW-0812">Transmembrane</keyword>
<feature type="transmembrane region" description="Helical" evidence="2">
    <location>
        <begin position="229"/>
        <end position="247"/>
    </location>
</feature>
<proteinExistence type="predicted"/>
<sequence>VVGYVWENGEGSLTDKDNDGIYEAVIEKVPEGTYSLVITVLYGDDIYNFESYEMIIITDSSAVGGVLLFIILLTVFITTAIALGSYLYVYHKVLRFPKPVRKVRKYTRSLRKTKAPQVSILARKKAFDSTYKEELNKSSRFLKGKPIKIKKPITGKISIKDKSEGIPEDSVSEVKNDSTNINSKPQDKNKNSKQFLNSQKIHSNKVRGRLRKIWYRATNFNKNNKSWKLAIIFMVLILNLLIFSQFINYKLSVPSQKEGSLGISGQQSYTVEWLDNPTFDDPIEPTWFSLYGEYGDNSDVIATTSSGQANFEVLGGKGTFSDILGVPKASDGWIEFNHAVRPPPNIDHSITTYGLNASHVYDEGTGYLADPDQSSTLAGILWKRNISMSVDMSDYIITSASVSATVNGSADTNIETPPDRDYLYNSAGGYASLYDYARFYVEISDLQNIESYEVAYNKTLNLGRGNQSRTDF</sequence>
<accession>A0A0F9CR67</accession>
<gene>
    <name evidence="3" type="ORF">LCGC14_2578650</name>
</gene>
<keyword evidence="2" id="KW-0472">Membrane</keyword>
<feature type="region of interest" description="Disordered" evidence="1">
    <location>
        <begin position="168"/>
        <end position="198"/>
    </location>
</feature>
<feature type="transmembrane region" description="Helical" evidence="2">
    <location>
        <begin position="66"/>
        <end position="89"/>
    </location>
</feature>
<feature type="non-terminal residue" evidence="3">
    <location>
        <position position="472"/>
    </location>
</feature>
<protein>
    <submittedName>
        <fullName evidence="3">Uncharacterized protein</fullName>
    </submittedName>
</protein>
<evidence type="ECO:0000256" key="1">
    <source>
        <dbReference type="SAM" id="MobiDB-lite"/>
    </source>
</evidence>
<feature type="non-terminal residue" evidence="3">
    <location>
        <position position="1"/>
    </location>
</feature>
<organism evidence="3">
    <name type="scientific">marine sediment metagenome</name>
    <dbReference type="NCBI Taxonomy" id="412755"/>
    <lineage>
        <taxon>unclassified sequences</taxon>
        <taxon>metagenomes</taxon>
        <taxon>ecological metagenomes</taxon>
    </lineage>
</organism>
<comment type="caution">
    <text evidence="3">The sequence shown here is derived from an EMBL/GenBank/DDBJ whole genome shotgun (WGS) entry which is preliminary data.</text>
</comment>
<name>A0A0F9CR67_9ZZZZ</name>
<evidence type="ECO:0000256" key="2">
    <source>
        <dbReference type="SAM" id="Phobius"/>
    </source>
</evidence>